<evidence type="ECO:0000256" key="4">
    <source>
        <dbReference type="ARBA" id="ARBA00022840"/>
    </source>
</evidence>
<protein>
    <submittedName>
        <fullName evidence="6">ABC transporter ATP-binding protein</fullName>
    </submittedName>
</protein>
<sequence length="435" mass="46665">MNPAVSVERLGYRHASRKDPALSDVSFEVAPGEIVLLTGDTGAGKSTLLHALAGVLGDAEDGELQGSVLIDGTVGLVLQDPDSQVISSRVGDDVAFGAENLGVDPDEIWPRVRRSLEIVGLDLPLDHPTQHLSGGQKQRLALAGVLAMEPSVILLDEPTANLDPQGRQAIVEAVGRVVRETGAAVVIAEHRAHHWLSLNPTLYHLDQHGIHPLDRLPDPPQVSPAQPLAAGSEPVVWADTVVPKFGHAASFELPAGSSTTLTGPNGSGKSTLLATIGGLIAPRSGTIDYSEQLRRGMSGPAHRWRSSALAQRIGHVFQDPEHQFAYRTVAEELAGPHNAPERVEELLVRLRLDHLRDANPFTLSGGQKRRLSVASALVSAPEVVLLDEPTFGQDDYSFLELVNLIRELTDKGVTVVSITHDELYRRALGQQEITL</sequence>
<dbReference type="SUPFAM" id="SSF52540">
    <property type="entry name" value="P-loop containing nucleoside triphosphate hydrolases"/>
    <property type="match status" value="2"/>
</dbReference>
<dbReference type="PANTHER" id="PTHR43553">
    <property type="entry name" value="HEAVY METAL TRANSPORTER"/>
    <property type="match status" value="1"/>
</dbReference>
<keyword evidence="2" id="KW-0813">Transport</keyword>
<evidence type="ECO:0000313" key="7">
    <source>
        <dbReference type="Proteomes" id="UP000312032"/>
    </source>
</evidence>
<feature type="domain" description="ABC transporter" evidence="5">
    <location>
        <begin position="5"/>
        <end position="232"/>
    </location>
</feature>
<keyword evidence="4 6" id="KW-0067">ATP-binding</keyword>
<dbReference type="InterPro" id="IPR017871">
    <property type="entry name" value="ABC_transporter-like_CS"/>
</dbReference>
<dbReference type="AlphaFoldDB" id="A0A5C4U6N2"/>
<feature type="domain" description="ABC transporter" evidence="5">
    <location>
        <begin position="230"/>
        <end position="435"/>
    </location>
</feature>
<dbReference type="InterPro" id="IPR015856">
    <property type="entry name" value="ABC_transpr_CbiO/EcfA_su"/>
</dbReference>
<gene>
    <name evidence="6" type="ORF">FHE74_00965</name>
</gene>
<dbReference type="PANTHER" id="PTHR43553:SF24">
    <property type="entry name" value="ENERGY-COUPLING FACTOR TRANSPORTER ATP-BINDING PROTEIN ECFA1"/>
    <property type="match status" value="1"/>
</dbReference>
<dbReference type="OrthoDB" id="501320at2"/>
<dbReference type="CDD" id="cd03225">
    <property type="entry name" value="ABC_cobalt_CbiO_domain1"/>
    <property type="match status" value="2"/>
</dbReference>
<dbReference type="PROSITE" id="PS50893">
    <property type="entry name" value="ABC_TRANSPORTER_2"/>
    <property type="match status" value="2"/>
</dbReference>
<dbReference type="PROSITE" id="PS00211">
    <property type="entry name" value="ABC_TRANSPORTER_1"/>
    <property type="match status" value="2"/>
</dbReference>
<dbReference type="RefSeq" id="WP_139464544.1">
    <property type="nucleotide sequence ID" value="NZ_VDHJ01000001.1"/>
</dbReference>
<dbReference type="InterPro" id="IPR025662">
    <property type="entry name" value="Sigma_54_int_dom_ATP-bd_1"/>
</dbReference>
<dbReference type="GO" id="GO:0005524">
    <property type="term" value="F:ATP binding"/>
    <property type="evidence" value="ECO:0007669"/>
    <property type="project" value="UniProtKB-KW"/>
</dbReference>
<organism evidence="6 7">
    <name type="scientific">Corynebacterium tapiri</name>
    <dbReference type="NCBI Taxonomy" id="1448266"/>
    <lineage>
        <taxon>Bacteria</taxon>
        <taxon>Bacillati</taxon>
        <taxon>Actinomycetota</taxon>
        <taxon>Actinomycetes</taxon>
        <taxon>Mycobacteriales</taxon>
        <taxon>Corynebacteriaceae</taxon>
        <taxon>Corynebacterium</taxon>
    </lineage>
</organism>
<comment type="caution">
    <text evidence="6">The sequence shown here is derived from an EMBL/GenBank/DDBJ whole genome shotgun (WGS) entry which is preliminary data.</text>
</comment>
<dbReference type="InterPro" id="IPR027417">
    <property type="entry name" value="P-loop_NTPase"/>
</dbReference>
<evidence type="ECO:0000259" key="5">
    <source>
        <dbReference type="PROSITE" id="PS50893"/>
    </source>
</evidence>
<dbReference type="InterPro" id="IPR003593">
    <property type="entry name" value="AAA+_ATPase"/>
</dbReference>
<evidence type="ECO:0000256" key="3">
    <source>
        <dbReference type="ARBA" id="ARBA00022741"/>
    </source>
</evidence>
<reference evidence="6 7" key="1">
    <citation type="submission" date="2019-06" db="EMBL/GenBank/DDBJ databases">
        <authorList>
            <person name="Li J."/>
        </authorList>
    </citation>
    <scope>NUCLEOTIDE SEQUENCE [LARGE SCALE GENOMIC DNA]</scope>
    <source>
        <strain evidence="6 7">LMG 28165</strain>
    </source>
</reference>
<proteinExistence type="inferred from homology"/>
<evidence type="ECO:0000256" key="1">
    <source>
        <dbReference type="ARBA" id="ARBA00005417"/>
    </source>
</evidence>
<dbReference type="GO" id="GO:0016887">
    <property type="term" value="F:ATP hydrolysis activity"/>
    <property type="evidence" value="ECO:0007669"/>
    <property type="project" value="InterPro"/>
</dbReference>
<dbReference type="SMART" id="SM00382">
    <property type="entry name" value="AAA"/>
    <property type="match status" value="2"/>
</dbReference>
<evidence type="ECO:0000256" key="2">
    <source>
        <dbReference type="ARBA" id="ARBA00022448"/>
    </source>
</evidence>
<dbReference type="Gene3D" id="3.40.50.300">
    <property type="entry name" value="P-loop containing nucleotide triphosphate hydrolases"/>
    <property type="match status" value="2"/>
</dbReference>
<dbReference type="InterPro" id="IPR003439">
    <property type="entry name" value="ABC_transporter-like_ATP-bd"/>
</dbReference>
<dbReference type="GO" id="GO:0042626">
    <property type="term" value="F:ATPase-coupled transmembrane transporter activity"/>
    <property type="evidence" value="ECO:0007669"/>
    <property type="project" value="TreeGrafter"/>
</dbReference>
<name>A0A5C4U6N2_9CORY</name>
<accession>A0A5C4U6N2</accession>
<dbReference type="EMBL" id="VDHJ01000001">
    <property type="protein sequence ID" value="TNM00546.1"/>
    <property type="molecule type" value="Genomic_DNA"/>
</dbReference>
<evidence type="ECO:0000313" key="6">
    <source>
        <dbReference type="EMBL" id="TNM00546.1"/>
    </source>
</evidence>
<dbReference type="PROSITE" id="PS00675">
    <property type="entry name" value="SIGMA54_INTERACT_1"/>
    <property type="match status" value="1"/>
</dbReference>
<comment type="similarity">
    <text evidence="1">Belongs to the ABC transporter superfamily.</text>
</comment>
<dbReference type="InterPro" id="IPR050095">
    <property type="entry name" value="ECF_ABC_transporter_ATP-bd"/>
</dbReference>
<keyword evidence="7" id="KW-1185">Reference proteome</keyword>
<keyword evidence="3" id="KW-0547">Nucleotide-binding</keyword>
<dbReference type="Pfam" id="PF00005">
    <property type="entry name" value="ABC_tran"/>
    <property type="match status" value="2"/>
</dbReference>
<dbReference type="GO" id="GO:0043190">
    <property type="term" value="C:ATP-binding cassette (ABC) transporter complex"/>
    <property type="evidence" value="ECO:0007669"/>
    <property type="project" value="TreeGrafter"/>
</dbReference>
<dbReference type="Proteomes" id="UP000312032">
    <property type="component" value="Unassembled WGS sequence"/>
</dbReference>